<keyword evidence="4 5" id="KW-0472">Membrane</keyword>
<feature type="transmembrane region" description="Helical" evidence="5">
    <location>
        <begin position="12"/>
        <end position="37"/>
    </location>
</feature>
<feature type="transmembrane region" description="Helical" evidence="5">
    <location>
        <begin position="248"/>
        <end position="270"/>
    </location>
</feature>
<feature type="transmembrane region" description="Helical" evidence="5">
    <location>
        <begin position="316"/>
        <end position="338"/>
    </location>
</feature>
<dbReference type="EMBL" id="CP001365">
    <property type="protein sequence ID" value="ACM57372.1"/>
    <property type="molecule type" value="Genomic_DNA"/>
</dbReference>
<evidence type="ECO:0000313" key="7">
    <source>
        <dbReference type="EMBL" id="ACM57372.1"/>
    </source>
</evidence>
<dbReference type="HOGENOM" id="CLU_045498_0_1_2"/>
<evidence type="ECO:0000256" key="6">
    <source>
        <dbReference type="SAM" id="MobiDB-lite"/>
    </source>
</evidence>
<feature type="transmembrane region" description="Helical" evidence="5">
    <location>
        <begin position="43"/>
        <end position="68"/>
    </location>
</feature>
<proteinExistence type="inferred from homology"/>
<name>B9LPT4_HALLT</name>
<evidence type="ECO:0000256" key="3">
    <source>
        <dbReference type="ARBA" id="ARBA00022989"/>
    </source>
</evidence>
<organism evidence="7 8">
    <name type="scientific">Halorubrum lacusprofundi (strain ATCC 49239 / DSM 5036 / JCM 8891 / ACAM 34)</name>
    <dbReference type="NCBI Taxonomy" id="416348"/>
    <lineage>
        <taxon>Archaea</taxon>
        <taxon>Methanobacteriati</taxon>
        <taxon>Methanobacteriota</taxon>
        <taxon>Stenosarchaea group</taxon>
        <taxon>Halobacteria</taxon>
        <taxon>Halobacteriales</taxon>
        <taxon>Haloferacaceae</taxon>
        <taxon>Halorubrum</taxon>
    </lineage>
</organism>
<evidence type="ECO:0000256" key="1">
    <source>
        <dbReference type="ARBA" id="ARBA00004141"/>
    </source>
</evidence>
<protein>
    <recommendedName>
        <fullName evidence="5">Probable membrane transporter protein</fullName>
    </recommendedName>
</protein>
<evidence type="ECO:0000256" key="4">
    <source>
        <dbReference type="ARBA" id="ARBA00023136"/>
    </source>
</evidence>
<dbReference type="InterPro" id="IPR002781">
    <property type="entry name" value="TM_pro_TauE-like"/>
</dbReference>
<dbReference type="AlphaFoldDB" id="B9LPT4"/>
<evidence type="ECO:0000256" key="5">
    <source>
        <dbReference type="RuleBase" id="RU363041"/>
    </source>
</evidence>
<evidence type="ECO:0000313" key="8">
    <source>
        <dbReference type="Proteomes" id="UP000000740"/>
    </source>
</evidence>
<keyword evidence="8" id="KW-1185">Reference proteome</keyword>
<dbReference type="PANTHER" id="PTHR43483:SF3">
    <property type="entry name" value="MEMBRANE TRANSPORTER PROTEIN HI_0806-RELATED"/>
    <property type="match status" value="1"/>
</dbReference>
<dbReference type="Pfam" id="PF01925">
    <property type="entry name" value="TauE"/>
    <property type="match status" value="1"/>
</dbReference>
<feature type="transmembrane region" description="Helical" evidence="5">
    <location>
        <begin position="80"/>
        <end position="100"/>
    </location>
</feature>
<keyword evidence="2 5" id="KW-0812">Transmembrane</keyword>
<comment type="subcellular location">
    <subcellularLocation>
        <location evidence="5">Cell membrane</location>
        <topology evidence="5">Multi-pass membrane protein</topology>
    </subcellularLocation>
    <subcellularLocation>
        <location evidence="1">Membrane</location>
        <topology evidence="1">Multi-pass membrane protein</topology>
    </subcellularLocation>
</comment>
<feature type="compositionally biased region" description="Acidic residues" evidence="6">
    <location>
        <begin position="136"/>
        <end position="149"/>
    </location>
</feature>
<feature type="transmembrane region" description="Helical" evidence="5">
    <location>
        <begin position="282"/>
        <end position="304"/>
    </location>
</feature>
<comment type="similarity">
    <text evidence="5">Belongs to the 4-toluene sulfonate uptake permease (TSUP) (TC 2.A.102) family.</text>
</comment>
<gene>
    <name evidence="7" type="ordered locus">Hlac_1793</name>
</gene>
<sequence>MFGLLGLTPGLFALFVVFGFMVGVFFGFFGMGGSFLVTPALLILGYPAPVAIGSSMTFVFGTAVIATLKHHDTGQVDYRLGALMFVGIALGIEGGSRLVFGLEALGIAEAVVGIAYIFVLAAIGLLFTRSALNGDDEGDDEAGDGDASDESGGSNGDDDIPAIAQKVQSYNIPPMMTLADGQKASLWTISGVSAGVGVISGFLGVGGGFVRMPAIYYVIGTSLAAAVGTSLFTGLLSGGVGAFTYGRAGVIDLGIVTALLLGSALGARIGSGATAYVNEDDVTIYFGIMLLIASIAVALGEAAAWLSMPVLDQISFVLLVGSALFVCATILYHGALAVRRERGTPPSA</sequence>
<keyword evidence="5" id="KW-1003">Cell membrane</keyword>
<dbReference type="eggNOG" id="arCOG02050">
    <property type="taxonomic scope" value="Archaea"/>
</dbReference>
<feature type="transmembrane region" description="Helical" evidence="5">
    <location>
        <begin position="215"/>
        <end position="236"/>
    </location>
</feature>
<dbReference type="RefSeq" id="WP_015910508.1">
    <property type="nucleotide sequence ID" value="NC_012029.1"/>
</dbReference>
<dbReference type="KEGG" id="hla:Hlac_1793"/>
<evidence type="ECO:0000256" key="2">
    <source>
        <dbReference type="ARBA" id="ARBA00022692"/>
    </source>
</evidence>
<feature type="region of interest" description="Disordered" evidence="6">
    <location>
        <begin position="136"/>
        <end position="158"/>
    </location>
</feature>
<feature type="transmembrane region" description="Helical" evidence="5">
    <location>
        <begin position="184"/>
        <end position="209"/>
    </location>
</feature>
<dbReference type="GO" id="GO:0005886">
    <property type="term" value="C:plasma membrane"/>
    <property type="evidence" value="ECO:0007669"/>
    <property type="project" value="UniProtKB-SubCell"/>
</dbReference>
<dbReference type="GeneID" id="7399666"/>
<keyword evidence="3 5" id="KW-1133">Transmembrane helix</keyword>
<accession>B9LPT4</accession>
<feature type="transmembrane region" description="Helical" evidence="5">
    <location>
        <begin position="106"/>
        <end position="127"/>
    </location>
</feature>
<reference evidence="7 8" key="1">
    <citation type="journal article" date="2016" name="Stand. Genomic Sci.">
        <title>Complete genome sequence of the Antarctic Halorubrum lacusprofundi type strain ACAM 34.</title>
        <authorList>
            <person name="Anderson I.J."/>
            <person name="DasSarma P."/>
            <person name="Lucas S."/>
            <person name="Copeland A."/>
            <person name="Lapidus A."/>
            <person name="Del Rio T.G."/>
            <person name="Tice H."/>
            <person name="Dalin E."/>
            <person name="Bruce D.C."/>
            <person name="Goodwin L."/>
            <person name="Pitluck S."/>
            <person name="Sims D."/>
            <person name="Brettin T.S."/>
            <person name="Detter J.C."/>
            <person name="Han C.S."/>
            <person name="Larimer F."/>
            <person name="Hauser L."/>
            <person name="Land M."/>
            <person name="Ivanova N."/>
            <person name="Richardson P."/>
            <person name="Cavicchioli R."/>
            <person name="DasSarma S."/>
            <person name="Woese C.R."/>
            <person name="Kyrpides N.C."/>
        </authorList>
    </citation>
    <scope>NUCLEOTIDE SEQUENCE [LARGE SCALE GENOMIC DNA]</scope>
    <source>
        <strain evidence="8">ATCC 49239 / DSM 5036 / JCM 8891 / ACAM 34</strain>
    </source>
</reference>
<dbReference type="Proteomes" id="UP000000740">
    <property type="component" value="Chromosome 1"/>
</dbReference>
<dbReference type="PANTHER" id="PTHR43483">
    <property type="entry name" value="MEMBRANE TRANSPORTER PROTEIN HI_0806-RELATED"/>
    <property type="match status" value="1"/>
</dbReference>